<organism evidence="2">
    <name type="scientific">marine sediment metagenome</name>
    <dbReference type="NCBI Taxonomy" id="412755"/>
    <lineage>
        <taxon>unclassified sequences</taxon>
        <taxon>metagenomes</taxon>
        <taxon>ecological metagenomes</taxon>
    </lineage>
</organism>
<keyword evidence="1" id="KW-0812">Transmembrane</keyword>
<reference evidence="2" key="1">
    <citation type="journal article" date="2015" name="Nature">
        <title>Complex archaea that bridge the gap between prokaryotes and eukaryotes.</title>
        <authorList>
            <person name="Spang A."/>
            <person name="Saw J.H."/>
            <person name="Jorgensen S.L."/>
            <person name="Zaremba-Niedzwiedzka K."/>
            <person name="Martijn J."/>
            <person name="Lind A.E."/>
            <person name="van Eijk R."/>
            <person name="Schleper C."/>
            <person name="Guy L."/>
            <person name="Ettema T.J."/>
        </authorList>
    </citation>
    <scope>NUCLEOTIDE SEQUENCE</scope>
</reference>
<evidence type="ECO:0000256" key="1">
    <source>
        <dbReference type="SAM" id="Phobius"/>
    </source>
</evidence>
<dbReference type="AlphaFoldDB" id="A0A0F9DYJ6"/>
<evidence type="ECO:0000313" key="2">
    <source>
        <dbReference type="EMBL" id="KKL58876.1"/>
    </source>
</evidence>
<feature type="transmembrane region" description="Helical" evidence="1">
    <location>
        <begin position="20"/>
        <end position="43"/>
    </location>
</feature>
<accession>A0A0F9DYJ6</accession>
<dbReference type="EMBL" id="LAZR01029672">
    <property type="protein sequence ID" value="KKL58876.1"/>
    <property type="molecule type" value="Genomic_DNA"/>
</dbReference>
<comment type="caution">
    <text evidence="2">The sequence shown here is derived from an EMBL/GenBank/DDBJ whole genome shotgun (WGS) entry which is preliminary data.</text>
</comment>
<keyword evidence="1" id="KW-1133">Transmembrane helix</keyword>
<protein>
    <submittedName>
        <fullName evidence="2">Uncharacterized protein</fullName>
    </submittedName>
</protein>
<sequence length="61" mass="6578">MIGENISFSPQVCQLAVGAAGGFGVAFGIIFKIGYFILLLYLIKKGAEVLINIFGNKKKKK</sequence>
<gene>
    <name evidence="2" type="ORF">LCGC14_2221000</name>
</gene>
<keyword evidence="1" id="KW-0472">Membrane</keyword>
<proteinExistence type="predicted"/>
<name>A0A0F9DYJ6_9ZZZZ</name>